<protein>
    <submittedName>
        <fullName evidence="1">Uncharacterized protein</fullName>
    </submittedName>
</protein>
<comment type="caution">
    <text evidence="1">The sequence shown here is derived from an EMBL/GenBank/DDBJ whole genome shotgun (WGS) entry which is preliminary data.</text>
</comment>
<proteinExistence type="predicted"/>
<organism evidence="1 2">
    <name type="scientific">Cichorium intybus</name>
    <name type="common">Chicory</name>
    <dbReference type="NCBI Taxonomy" id="13427"/>
    <lineage>
        <taxon>Eukaryota</taxon>
        <taxon>Viridiplantae</taxon>
        <taxon>Streptophyta</taxon>
        <taxon>Embryophyta</taxon>
        <taxon>Tracheophyta</taxon>
        <taxon>Spermatophyta</taxon>
        <taxon>Magnoliopsida</taxon>
        <taxon>eudicotyledons</taxon>
        <taxon>Gunneridae</taxon>
        <taxon>Pentapetalae</taxon>
        <taxon>asterids</taxon>
        <taxon>campanulids</taxon>
        <taxon>Asterales</taxon>
        <taxon>Asteraceae</taxon>
        <taxon>Cichorioideae</taxon>
        <taxon>Cichorieae</taxon>
        <taxon>Cichoriinae</taxon>
        <taxon>Cichorium</taxon>
    </lineage>
</organism>
<accession>A0ACB9DYE0</accession>
<dbReference type="EMBL" id="CM042012">
    <property type="protein sequence ID" value="KAI3751353.1"/>
    <property type="molecule type" value="Genomic_DNA"/>
</dbReference>
<keyword evidence="2" id="KW-1185">Reference proteome</keyword>
<reference evidence="2" key="1">
    <citation type="journal article" date="2022" name="Mol. Ecol. Resour.">
        <title>The genomes of chicory, endive, great burdock and yacon provide insights into Asteraceae palaeo-polyploidization history and plant inulin production.</title>
        <authorList>
            <person name="Fan W."/>
            <person name="Wang S."/>
            <person name="Wang H."/>
            <person name="Wang A."/>
            <person name="Jiang F."/>
            <person name="Liu H."/>
            <person name="Zhao H."/>
            <person name="Xu D."/>
            <person name="Zhang Y."/>
        </authorList>
    </citation>
    <scope>NUCLEOTIDE SEQUENCE [LARGE SCALE GENOMIC DNA]</scope>
    <source>
        <strain evidence="2">cv. Punajuju</strain>
    </source>
</reference>
<dbReference type="Proteomes" id="UP001055811">
    <property type="component" value="Linkage Group LG04"/>
</dbReference>
<gene>
    <name evidence="1" type="ORF">L2E82_22436</name>
</gene>
<evidence type="ECO:0000313" key="2">
    <source>
        <dbReference type="Proteomes" id="UP001055811"/>
    </source>
</evidence>
<evidence type="ECO:0000313" key="1">
    <source>
        <dbReference type="EMBL" id="KAI3751353.1"/>
    </source>
</evidence>
<name>A0ACB9DYE0_CICIN</name>
<sequence length="444" mass="50063">MSFRLDHPFLQFPTELDSSVEYISRRDAHIGRRVLVATIIDRDILRDAGLWGEIEPFLHRTWTHGDALYTCRGWDRLMATQDDTVYTELLLEFLATVRYVPGSQEARSRLIRFRLGGVPRECSLWDFGRRTGIYTEADLQHRHFAQFFHACIQGQPERDANPVICTLLSNGGGEKVSGEDMTYLCVLFDPSRFLNLPFALAVSLSTSATGASSSSPLARRHYITRLARSYRILTAATVASLTALPPVHTMARASENMGLIEQQRPGQYVRVATEAPQDPQPAYAQLGRRRRRPAAPAPALAEPAPQPQQDDPSAIHRSEARVTRIEDQLEWIGEVLLDLAIQQGLRPRPFPARAHDHEAGPSRPPVLLCKKKMKTGTKGVQFGRSVNIKAILGEFASARRDSQRRDAVMRRWKTFKCRKNGDKPIRAPRKSSVRGTSLKFCNYK</sequence>
<reference evidence="1 2" key="2">
    <citation type="journal article" date="2022" name="Mol. Ecol. Resour.">
        <title>The genomes of chicory, endive, great burdock and yacon provide insights into Asteraceae paleo-polyploidization history and plant inulin production.</title>
        <authorList>
            <person name="Fan W."/>
            <person name="Wang S."/>
            <person name="Wang H."/>
            <person name="Wang A."/>
            <person name="Jiang F."/>
            <person name="Liu H."/>
            <person name="Zhao H."/>
            <person name="Xu D."/>
            <person name="Zhang Y."/>
        </authorList>
    </citation>
    <scope>NUCLEOTIDE SEQUENCE [LARGE SCALE GENOMIC DNA]</scope>
    <source>
        <strain evidence="2">cv. Punajuju</strain>
        <tissue evidence="1">Leaves</tissue>
    </source>
</reference>